<keyword evidence="1" id="KW-1133">Transmembrane helix</keyword>
<organism evidence="2">
    <name type="scientific">viral metagenome</name>
    <dbReference type="NCBI Taxonomy" id="1070528"/>
    <lineage>
        <taxon>unclassified sequences</taxon>
        <taxon>metagenomes</taxon>
        <taxon>organismal metagenomes</taxon>
    </lineage>
</organism>
<name>A0A6C0BLC9_9ZZZZ</name>
<keyword evidence="1" id="KW-0472">Membrane</keyword>
<dbReference type="AlphaFoldDB" id="A0A6C0BLC9"/>
<dbReference type="EMBL" id="MN739199">
    <property type="protein sequence ID" value="QHS93185.1"/>
    <property type="molecule type" value="Genomic_DNA"/>
</dbReference>
<evidence type="ECO:0000313" key="2">
    <source>
        <dbReference type="EMBL" id="QHS93185.1"/>
    </source>
</evidence>
<accession>A0A6C0BLC9</accession>
<protein>
    <submittedName>
        <fullName evidence="2">Uncharacterized protein</fullName>
    </submittedName>
</protein>
<reference evidence="2" key="1">
    <citation type="journal article" date="2020" name="Nature">
        <title>Giant virus diversity and host interactions through global metagenomics.</title>
        <authorList>
            <person name="Schulz F."/>
            <person name="Roux S."/>
            <person name="Paez-Espino D."/>
            <person name="Jungbluth S."/>
            <person name="Walsh D.A."/>
            <person name="Denef V.J."/>
            <person name="McMahon K.D."/>
            <person name="Konstantinidis K.T."/>
            <person name="Eloe-Fadrosh E.A."/>
            <person name="Kyrpides N.C."/>
            <person name="Woyke T."/>
        </authorList>
    </citation>
    <scope>NUCLEOTIDE SEQUENCE</scope>
    <source>
        <strain evidence="2">GVMAG-M-3300017651-5</strain>
    </source>
</reference>
<proteinExistence type="predicted"/>
<feature type="transmembrane region" description="Helical" evidence="1">
    <location>
        <begin position="6"/>
        <end position="28"/>
    </location>
</feature>
<evidence type="ECO:0000256" key="1">
    <source>
        <dbReference type="SAM" id="Phobius"/>
    </source>
</evidence>
<keyword evidence="1" id="KW-0812">Transmembrane</keyword>
<sequence>MIPFRSIIIISCIVSIIGGIETVVTYPMDVCHHLHRRITRGRVVDASEDEIYCSVDDIINRLQGDDEE</sequence>